<dbReference type="InterPro" id="IPR025944">
    <property type="entry name" value="Sigma_54_int_dom_CS"/>
</dbReference>
<dbReference type="GO" id="GO:0006355">
    <property type="term" value="P:regulation of DNA-templated transcription"/>
    <property type="evidence" value="ECO:0007669"/>
    <property type="project" value="InterPro"/>
</dbReference>
<dbReference type="GO" id="GO:0003677">
    <property type="term" value="F:DNA binding"/>
    <property type="evidence" value="ECO:0007669"/>
    <property type="project" value="UniProtKB-KW"/>
</dbReference>
<dbReference type="InterPro" id="IPR025943">
    <property type="entry name" value="Sigma_54_int_dom_ATP-bd_2"/>
</dbReference>
<sequence>MQDSLNNLQLNVFSTTSVDEGFSQIGKFLKKHFPFDMLNIPIYDSEKGVLHYKCIYSEGHVMMVDEPVKLSSKARHEVAQLLENTTPYYNDSGKSQVLKEVADYIGIPGVFSTIGFLLGHKPGRYLLLGIVCLGKNRYTQAHVRAAADIAPVFSGIIKYLFNLIDAVNYRESLRTENQELKKRLGYLKDARIIGSSSGLRRVLTQVTKIAPLQSPVLLIGETGVGKEVIANAIHQRSSRSNTPLISLNCGAIPESLLDSELFGYEKGAFTGANKLKRGYFEQANGGTIFLDEVGELSLMAQVKLLRIIQTMTLQRVGGERSVSIDVRILAATNRNLESMINSGEFRQDLWFRLNVFPITIPPLRKRRQDIHYLTEHFILNKCNEMNISPIPALTPDNLSKLQIYDWPGNVRELQNVIERALIISPKGQIVIPNLSETSDKTCQDTVATDNFYTDRFLTMNEMMIQHIVESLKRSKGKIEGSGGAAELLDMNPSTLRGRMRKLGIQINMNVKSNR</sequence>
<keyword evidence="5" id="KW-0804">Transcription</keyword>
<dbReference type="Gene3D" id="1.10.8.60">
    <property type="match status" value="1"/>
</dbReference>
<dbReference type="PANTHER" id="PTHR32071">
    <property type="entry name" value="TRANSCRIPTIONAL REGULATORY PROTEIN"/>
    <property type="match status" value="1"/>
</dbReference>
<keyword evidence="2" id="KW-0067">ATP-binding</keyword>
<evidence type="ECO:0000256" key="1">
    <source>
        <dbReference type="ARBA" id="ARBA00022741"/>
    </source>
</evidence>
<dbReference type="GO" id="GO:0005524">
    <property type="term" value="F:ATP binding"/>
    <property type="evidence" value="ECO:0007669"/>
    <property type="project" value="UniProtKB-KW"/>
</dbReference>
<name>A0A1W2D5X7_9BACT</name>
<dbReference type="PROSITE" id="PS00675">
    <property type="entry name" value="SIGMA54_INTERACT_1"/>
    <property type="match status" value="1"/>
</dbReference>
<dbReference type="PROSITE" id="PS50045">
    <property type="entry name" value="SIGMA54_INTERACT_4"/>
    <property type="match status" value="1"/>
</dbReference>
<dbReference type="Pfam" id="PF25601">
    <property type="entry name" value="AAA_lid_14"/>
    <property type="match status" value="1"/>
</dbReference>
<evidence type="ECO:0000256" key="5">
    <source>
        <dbReference type="ARBA" id="ARBA00023163"/>
    </source>
</evidence>
<dbReference type="PROSITE" id="PS00688">
    <property type="entry name" value="SIGMA54_INTERACT_3"/>
    <property type="match status" value="1"/>
</dbReference>
<dbReference type="InterPro" id="IPR002078">
    <property type="entry name" value="Sigma_54_int"/>
</dbReference>
<dbReference type="Pfam" id="PF00158">
    <property type="entry name" value="Sigma54_activat"/>
    <property type="match status" value="1"/>
</dbReference>
<evidence type="ECO:0000313" key="8">
    <source>
        <dbReference type="Proteomes" id="UP000192418"/>
    </source>
</evidence>
<organism evidence="7 8">
    <name type="scientific">Desulfocicer vacuolatum DSM 3385</name>
    <dbReference type="NCBI Taxonomy" id="1121400"/>
    <lineage>
        <taxon>Bacteria</taxon>
        <taxon>Pseudomonadati</taxon>
        <taxon>Thermodesulfobacteriota</taxon>
        <taxon>Desulfobacteria</taxon>
        <taxon>Desulfobacterales</taxon>
        <taxon>Desulfobacteraceae</taxon>
        <taxon>Desulfocicer</taxon>
    </lineage>
</organism>
<dbReference type="EMBL" id="FWXY01000015">
    <property type="protein sequence ID" value="SMC92564.1"/>
    <property type="molecule type" value="Genomic_DNA"/>
</dbReference>
<evidence type="ECO:0000256" key="3">
    <source>
        <dbReference type="ARBA" id="ARBA00023015"/>
    </source>
</evidence>
<proteinExistence type="predicted"/>
<dbReference type="PROSITE" id="PS00676">
    <property type="entry name" value="SIGMA54_INTERACT_2"/>
    <property type="match status" value="1"/>
</dbReference>
<protein>
    <submittedName>
        <fullName evidence="7">DNA-binding transcriptional response regulator, NtrC family, contains REC, AAA-type ATPase, and a Fis-type DNA-binding domains</fullName>
    </submittedName>
</protein>
<evidence type="ECO:0000256" key="4">
    <source>
        <dbReference type="ARBA" id="ARBA00023125"/>
    </source>
</evidence>
<dbReference type="AlphaFoldDB" id="A0A1W2D5X7"/>
<gene>
    <name evidence="7" type="ORF">SAMN02746065_11577</name>
</gene>
<accession>A0A1W2D5X7</accession>
<evidence type="ECO:0000313" key="7">
    <source>
        <dbReference type="EMBL" id="SMC92564.1"/>
    </source>
</evidence>
<dbReference type="Gene3D" id="3.40.50.300">
    <property type="entry name" value="P-loop containing nucleotide triphosphate hydrolases"/>
    <property type="match status" value="1"/>
</dbReference>
<feature type="domain" description="Sigma-54 factor interaction" evidence="6">
    <location>
        <begin position="192"/>
        <end position="422"/>
    </location>
</feature>
<dbReference type="InterPro" id="IPR058031">
    <property type="entry name" value="AAA_lid_NorR"/>
</dbReference>
<dbReference type="SMART" id="SM00382">
    <property type="entry name" value="AAA"/>
    <property type="match status" value="1"/>
</dbReference>
<keyword evidence="3" id="KW-0805">Transcription regulation</keyword>
<dbReference type="InterPro" id="IPR027417">
    <property type="entry name" value="P-loop_NTPase"/>
</dbReference>
<dbReference type="RefSeq" id="WP_170923835.1">
    <property type="nucleotide sequence ID" value="NZ_FWXY01000015.1"/>
</dbReference>
<keyword evidence="4 7" id="KW-0238">DNA-binding</keyword>
<evidence type="ECO:0000259" key="6">
    <source>
        <dbReference type="PROSITE" id="PS50045"/>
    </source>
</evidence>
<keyword evidence="1" id="KW-0547">Nucleotide-binding</keyword>
<dbReference type="PANTHER" id="PTHR32071:SF117">
    <property type="entry name" value="PTS-DEPENDENT DIHYDROXYACETONE KINASE OPERON REGULATORY PROTEIN-RELATED"/>
    <property type="match status" value="1"/>
</dbReference>
<dbReference type="SUPFAM" id="SSF52540">
    <property type="entry name" value="P-loop containing nucleoside triphosphate hydrolases"/>
    <property type="match status" value="1"/>
</dbReference>
<dbReference type="Gene3D" id="1.10.10.60">
    <property type="entry name" value="Homeodomain-like"/>
    <property type="match status" value="1"/>
</dbReference>
<dbReference type="InterPro" id="IPR025662">
    <property type="entry name" value="Sigma_54_int_dom_ATP-bd_1"/>
</dbReference>
<reference evidence="7 8" key="1">
    <citation type="submission" date="2017-04" db="EMBL/GenBank/DDBJ databases">
        <authorList>
            <person name="Afonso C.L."/>
            <person name="Miller P.J."/>
            <person name="Scott M.A."/>
            <person name="Spackman E."/>
            <person name="Goraichik I."/>
            <person name="Dimitrov K.M."/>
            <person name="Suarez D.L."/>
            <person name="Swayne D.E."/>
        </authorList>
    </citation>
    <scope>NUCLEOTIDE SEQUENCE [LARGE SCALE GENOMIC DNA]</scope>
    <source>
        <strain evidence="7 8">DSM 3385</strain>
    </source>
</reference>
<dbReference type="Proteomes" id="UP000192418">
    <property type="component" value="Unassembled WGS sequence"/>
</dbReference>
<dbReference type="InterPro" id="IPR003593">
    <property type="entry name" value="AAA+_ATPase"/>
</dbReference>
<keyword evidence="8" id="KW-1185">Reference proteome</keyword>
<evidence type="ECO:0000256" key="2">
    <source>
        <dbReference type="ARBA" id="ARBA00022840"/>
    </source>
</evidence>
<dbReference type="CDD" id="cd00009">
    <property type="entry name" value="AAA"/>
    <property type="match status" value="1"/>
</dbReference>
<dbReference type="FunFam" id="3.40.50.300:FF:000006">
    <property type="entry name" value="DNA-binding transcriptional regulator NtrC"/>
    <property type="match status" value="1"/>
</dbReference>
<dbReference type="STRING" id="1121400.SAMN02746065_11577"/>